<evidence type="ECO:0000313" key="2">
    <source>
        <dbReference type="EMBL" id="EGF75832.1"/>
    </source>
</evidence>
<dbReference type="HOGENOM" id="CLU_097813_0_0_1"/>
<proteinExistence type="predicted"/>
<reference evidence="2 3" key="1">
    <citation type="submission" date="2009-12" db="EMBL/GenBank/DDBJ databases">
        <title>The draft genome of Batrachochytrium dendrobatidis.</title>
        <authorList>
            <consortium name="US DOE Joint Genome Institute (JGI-PGF)"/>
            <person name="Kuo A."/>
            <person name="Salamov A."/>
            <person name="Schmutz J."/>
            <person name="Lucas S."/>
            <person name="Pitluck S."/>
            <person name="Rosenblum E."/>
            <person name="Stajich J."/>
            <person name="Eisen M."/>
            <person name="Grigoriev I.V."/>
        </authorList>
    </citation>
    <scope>NUCLEOTIDE SEQUENCE [LARGE SCALE GENOMIC DNA]</scope>
    <source>
        <strain evidence="3">JAM81 / FGSC 10211</strain>
    </source>
</reference>
<protein>
    <submittedName>
        <fullName evidence="2">Uncharacterized protein</fullName>
    </submittedName>
</protein>
<dbReference type="InParanoid" id="F4PG11"/>
<dbReference type="GeneID" id="18245013"/>
<dbReference type="Proteomes" id="UP000007241">
    <property type="component" value="Unassembled WGS sequence"/>
</dbReference>
<organism evidence="2 3">
    <name type="scientific">Batrachochytrium dendrobatidis (strain JAM81 / FGSC 10211)</name>
    <name type="common">Frog chytrid fungus</name>
    <dbReference type="NCBI Taxonomy" id="684364"/>
    <lineage>
        <taxon>Eukaryota</taxon>
        <taxon>Fungi</taxon>
        <taxon>Fungi incertae sedis</taxon>
        <taxon>Chytridiomycota</taxon>
        <taxon>Chytridiomycota incertae sedis</taxon>
        <taxon>Chytridiomycetes</taxon>
        <taxon>Rhizophydiales</taxon>
        <taxon>Rhizophydiales incertae sedis</taxon>
        <taxon>Batrachochytrium</taxon>
    </lineage>
</organism>
<dbReference type="EMBL" id="GL882989">
    <property type="protein sequence ID" value="EGF75832.1"/>
    <property type="molecule type" value="Genomic_DNA"/>
</dbReference>
<keyword evidence="3" id="KW-1185">Reference proteome</keyword>
<name>F4PG11_BATDJ</name>
<feature type="coiled-coil region" evidence="1">
    <location>
        <begin position="108"/>
        <end position="142"/>
    </location>
</feature>
<evidence type="ECO:0000256" key="1">
    <source>
        <dbReference type="SAM" id="Coils"/>
    </source>
</evidence>
<accession>F4PG11</accession>
<dbReference type="OMA" id="YRYANEL"/>
<keyword evidence="1" id="KW-0175">Coiled coil</keyword>
<dbReference type="RefSeq" id="XP_006683544.1">
    <property type="nucleotide sequence ID" value="XM_006683481.1"/>
</dbReference>
<gene>
    <name evidence="2" type="ORF">BATDEDRAFT_93301</name>
</gene>
<evidence type="ECO:0000313" key="3">
    <source>
        <dbReference type="Proteomes" id="UP000007241"/>
    </source>
</evidence>
<dbReference type="AlphaFoldDB" id="F4PG11"/>
<sequence>MGRGRDKERVIGIVTYRDAYRFAKKQYELGNFPHQLSDDFWRKENRQGRKAVDEANKIITDNVMASKKREVAIINVEDAVFKNTNNPQALIKQLKPLELQLYKSLEIEKALEDKLTYAKKELIQLKEEKKKQQEKLKKLEDALFKLFEYSASSDVPLTNLLNTGKTKHKRVKNALNNIFSNPEEFFFSKSETENNEKNVVNLNEKFLGKKKENILDDYDF</sequence>